<sequence>MSSGTSSSRVSDRSRSAKCSPSLRRRRIPVNHCSPKGRLRLIQFLQENDLDKALHCLSDECALEDLLPVPHDILRSVFADSLSTVEIDRLWNSLQNYRQESQSSQSPATACRNRRFSDFSSINRSLSSSLSGSPIVRCNYIGLSETGHRSRTEEKAEDEEECRSHMAHSPFPSNLERKQPASISKDPPCSDELVSGLQRTASCGVADSYRFSRLRPASLSVNVPSPTHFLSSMEAVGNSITTERASPGPVPTIGASTSLFSVSPQFCFFDKHRRRSGERTCGNRTVGGGGGSVWDAATPFTGTSSLSHRSSLLLMPPVHQAQLSNPPSITSPAIGGCASILTDHSMGSNLLRMRRACMGQSAPNLFSGCRESNYCDAYAGANASISGLQDLNKTVPDVISANSATTSSHSSAQRLKVACSSPQNHSGHTRSRFLSGGDSMSPAATVPPATASIVPMEVSPVRPANASSRLGSAFSAGPASPIPRFTAPTVRPPVPAEPSALVTAMGELRMIPVEEAAVTTQLSPSTVIAPPNKERSSFPNRGNSTGAVGVCYQCGTSLLEMGQAPLRNALLNLPAHLRLESLQSSENRRWSLASLPSSGYGTNTAGSSNVSSHYSSRENIEGGHRHSGLHCNPWVGGMPTAATAAPTVFFAASPVNMVGESASSSTKRDSPTLRPQLHPKPPQPAFAPVTRPAGSVARLTLGPAALSADLVEDSSISATGIPIKRGTPSPQLCGKCAKAGKGKTPPPSASLPHQPQAPAPPPHLPESDSSVPPWIKIARTGAPLSPSQPPIHNPPAFLSISRQRSKSLSPVRSTANNEQDILLLNHVYCERFPKAAAQMQENLAHLCEEMEHEDTFSWTAVARFMHRQVLELARDCREKALAGLITCRYFFEITEKLEKLVTDTRAKCPGSVACVTNLCNRLLLIIARPARLLECLEFDPCEFYQMLEVAENQVRQQSDSNKIFCPDVPRYIISKLGLSKLADTEPEGLTDEEQCDRSVSSPPTPTGTGNFLEASVLSAPLHSAIAPTELANSMTTPLITATETTGSPLPRPRPCESDFEIIKLISNGAYGAVFLVRDRITRQRYGMKKMPKQHLRLRNQVEQVFAERDILSFADNPFVVSLYCTFETKKSLCMVMEFVEGGDVAALLKNIGGPLPLDLAQMYFAELVLALEYLHSYGIVHRDLKPDNLLITHEGHIKLTDFGLSRIGLMNMATSFYERSLDLEKDCKMFRDKQVFGTPEYIAPEVILRQGYGKPVDWWASGIILYEFLIGCVPFFGETIEELFTQIVSGPIELPAEDEEGCLSPESTSLITQLLERDPLLRLGTETGAAEVKAASFFEGVDWHNLLYQKAAFVPQLEHDEDCSYFDPRTDRYQHEVEDDEDLDFELLHSYLGPPSAPPSSASSVVSECPISVSKEKLTDLGQVVTPGEEVNATLTAADARQTAERLHCAISLAGTSSGGGGGGSRESEELPDEALFHAFTSCTPRFSVAMEAAMETSQKEEESGEEQMREDGDGPAGQEEITPTNKFSTVEEKGASLTPKKLGNLDGEWSGSNQSPRLPSPLTPTSTAASDACYSDLEMGVSSTPCENSSSNSNAFTTKKRTLKECTDEDVHRHDNSSQQKAKRLSPTGSPTGPDSFSENTPSPTQVYSVPGIKKETKPSKLPVPCRRKASSPSRSLVPGTIVSQTTIKSSSASMLRASDTSSASRTVTIKRGPRGYGFTLRAKDVFFGSSDVYTLHHIVVGVDRKGPAYAAGLRENDVILRVNGREVVGRLHIEIVQLICSSPAPLRLLVTTFAQSNIRSDGRWRARGRLVSRPSRRLKALVSRASKAASSGEESGLESGGGRRLFKHTGSAGSGPLRVSNIANVQSPGTQGPPLVIERRQRHRQQVPTEVKPSGLASGRKLVGPTDESSRHHSHSFSVLSTSTKRIDATTVSSRLHLQPRRPTETPLFRQLSERNRYASGAAKLEAASTSPSSLSTEVERLGHSGSRSDSPLVVHSYCPAPFNEPESASKPILCVSPPLFTNLMTAPAPASTSHIPAPGISAPRYIPAQASTSASKTASPGLVRIRRRRRQSQNTAHSPAPPTSHDPSSPCQGPTDM</sequence>
<feature type="domain" description="Protein kinase" evidence="16">
    <location>
        <begin position="1059"/>
        <end position="1338"/>
    </location>
</feature>
<dbReference type="PROSITE" id="PS50011">
    <property type="entry name" value="PROTEIN_KINASE_DOM"/>
    <property type="match status" value="1"/>
</dbReference>
<keyword evidence="6" id="KW-0723">Serine/threonine-protein kinase</keyword>
<dbReference type="InterPro" id="IPR000719">
    <property type="entry name" value="Prot_kinase_dom"/>
</dbReference>
<name>A0A068Y2I0_ECHMU</name>
<feature type="compositionally biased region" description="Pro residues" evidence="15">
    <location>
        <begin position="744"/>
        <end position="764"/>
    </location>
</feature>
<feature type="compositionally biased region" description="Basic and acidic residues" evidence="15">
    <location>
        <begin position="1498"/>
        <end position="1513"/>
    </location>
</feature>
<dbReference type="InterPro" id="IPR023142">
    <property type="entry name" value="MAST_pre-PK_dom_sf"/>
</dbReference>
<protein>
    <recommendedName>
        <fullName evidence="4">non-specific serine/threonine protein kinase</fullName>
        <ecNumber evidence="4">2.7.11.1</ecNumber>
    </recommendedName>
</protein>
<feature type="compositionally biased region" description="Basic and acidic residues" evidence="15">
    <location>
        <begin position="1607"/>
        <end position="1617"/>
    </location>
</feature>
<reference evidence="19" key="1">
    <citation type="journal article" date="2013" name="Nature">
        <title>The genomes of four tapeworm species reveal adaptations to parasitism.</title>
        <authorList>
            <person name="Tsai I.J."/>
            <person name="Zarowiecki M."/>
            <person name="Holroyd N."/>
            <person name="Garciarrubio A."/>
            <person name="Sanchez-Flores A."/>
            <person name="Brooks K.L."/>
            <person name="Tracey A."/>
            <person name="Bobes R.J."/>
            <person name="Fragoso G."/>
            <person name="Sciutto E."/>
            <person name="Aslett M."/>
            <person name="Beasley H."/>
            <person name="Bennett H.M."/>
            <person name="Cai J."/>
            <person name="Camicia F."/>
            <person name="Clark R."/>
            <person name="Cucher M."/>
            <person name="De Silva N."/>
            <person name="Day T.A."/>
            <person name="Deplazes P."/>
            <person name="Estrada K."/>
            <person name="Fernandez C."/>
            <person name="Holland P.W."/>
            <person name="Hou J."/>
            <person name="Hu S."/>
            <person name="Huckvale T."/>
            <person name="Hung S.S."/>
            <person name="Kamenetzky L."/>
            <person name="Keane J.A."/>
            <person name="Kiss F."/>
            <person name="Koziol U."/>
            <person name="Lambert O."/>
            <person name="Liu K."/>
            <person name="Luo X."/>
            <person name="Luo Y."/>
            <person name="Macchiaroli N."/>
            <person name="Nichol S."/>
            <person name="Paps J."/>
            <person name="Parkinson J."/>
            <person name="Pouchkina-Stantcheva N."/>
            <person name="Riddiford N."/>
            <person name="Rosenzvit M."/>
            <person name="Salinas G."/>
            <person name="Wasmuth J.D."/>
            <person name="Zamanian M."/>
            <person name="Zheng Y."/>
            <person name="Cai X."/>
            <person name="Soberon X."/>
            <person name="Olson P.D."/>
            <person name="Laclette J.P."/>
            <person name="Brehm K."/>
            <person name="Berriman M."/>
            <person name="Garciarrubio A."/>
            <person name="Bobes R.J."/>
            <person name="Fragoso G."/>
            <person name="Sanchez-Flores A."/>
            <person name="Estrada K."/>
            <person name="Cevallos M.A."/>
            <person name="Morett E."/>
            <person name="Gonzalez V."/>
            <person name="Portillo T."/>
            <person name="Ochoa-Leyva A."/>
            <person name="Jose M.V."/>
            <person name="Sciutto E."/>
            <person name="Landa A."/>
            <person name="Jimenez L."/>
            <person name="Valdes V."/>
            <person name="Carrero J.C."/>
            <person name="Larralde C."/>
            <person name="Morales-Montor J."/>
            <person name="Limon-Lason J."/>
            <person name="Soberon X."/>
            <person name="Laclette J.P."/>
        </authorList>
    </citation>
    <scope>NUCLEOTIDE SEQUENCE [LARGE SCALE GENOMIC DNA]</scope>
</reference>
<feature type="compositionally biased region" description="Low complexity" evidence="15">
    <location>
        <begin position="402"/>
        <end position="412"/>
    </location>
</feature>
<dbReference type="InterPro" id="IPR001478">
    <property type="entry name" value="PDZ"/>
</dbReference>
<keyword evidence="8" id="KW-0808">Transferase</keyword>
<comment type="cofactor">
    <cofactor evidence="1">
        <name>Mg(2+)</name>
        <dbReference type="ChEBI" id="CHEBI:18420"/>
    </cofactor>
</comment>
<dbReference type="GO" id="GO:0005524">
    <property type="term" value="F:ATP binding"/>
    <property type="evidence" value="ECO:0007669"/>
    <property type="project" value="UniProtKB-KW"/>
</dbReference>
<evidence type="ECO:0000313" key="19">
    <source>
        <dbReference type="EMBL" id="CDS37304.1"/>
    </source>
</evidence>
<dbReference type="GO" id="GO:0004674">
    <property type="term" value="F:protein serine/threonine kinase activity"/>
    <property type="evidence" value="ECO:0007669"/>
    <property type="project" value="UniProtKB-KW"/>
</dbReference>
<dbReference type="EMBL" id="LN902843">
    <property type="protein sequence ID" value="CDS37304.1"/>
    <property type="molecule type" value="Genomic_DNA"/>
</dbReference>
<evidence type="ECO:0000256" key="15">
    <source>
        <dbReference type="SAM" id="MobiDB-lite"/>
    </source>
</evidence>
<dbReference type="InterPro" id="IPR015022">
    <property type="entry name" value="MAST_pre-PK_dom"/>
</dbReference>
<feature type="compositionally biased region" description="Low complexity" evidence="15">
    <location>
        <begin position="1825"/>
        <end position="1836"/>
    </location>
</feature>
<dbReference type="EC" id="2.7.11.1" evidence="4"/>
<dbReference type="InterPro" id="IPR011009">
    <property type="entry name" value="Kinase-like_dom_sf"/>
</dbReference>
<dbReference type="STRING" id="6211.A0A068Y2I0"/>
<accession>A0A068Y2I0</accession>
<organism evidence="19 20">
    <name type="scientific">Echinococcus multilocularis</name>
    <name type="common">Fox tapeworm</name>
    <dbReference type="NCBI Taxonomy" id="6211"/>
    <lineage>
        <taxon>Eukaryota</taxon>
        <taxon>Metazoa</taxon>
        <taxon>Spiralia</taxon>
        <taxon>Lophotrochozoa</taxon>
        <taxon>Platyhelminthes</taxon>
        <taxon>Cestoda</taxon>
        <taxon>Eucestoda</taxon>
        <taxon>Cyclophyllidea</taxon>
        <taxon>Taeniidae</taxon>
        <taxon>Echinococcus</taxon>
    </lineage>
</organism>
<dbReference type="PROSITE" id="PS50106">
    <property type="entry name" value="PDZ"/>
    <property type="match status" value="1"/>
</dbReference>
<evidence type="ECO:0000259" key="16">
    <source>
        <dbReference type="PROSITE" id="PS50011"/>
    </source>
</evidence>
<feature type="region of interest" description="Disordered" evidence="15">
    <location>
        <begin position="660"/>
        <end position="690"/>
    </location>
</feature>
<proteinExistence type="inferred from homology"/>
<evidence type="ECO:0000259" key="17">
    <source>
        <dbReference type="PROSITE" id="PS50106"/>
    </source>
</evidence>
<dbReference type="InterPro" id="IPR008271">
    <property type="entry name" value="Ser/Thr_kinase_AS"/>
</dbReference>
<feature type="domain" description="PDZ" evidence="17">
    <location>
        <begin position="1708"/>
        <end position="1796"/>
    </location>
</feature>
<feature type="compositionally biased region" description="Low complexity" evidence="15">
    <location>
        <begin position="733"/>
        <end position="743"/>
    </location>
</feature>
<feature type="region of interest" description="Disordered" evidence="15">
    <location>
        <begin position="1494"/>
        <end position="1572"/>
    </location>
</feature>
<dbReference type="GO" id="GO:0035556">
    <property type="term" value="P:intracellular signal transduction"/>
    <property type="evidence" value="ECO:0007669"/>
    <property type="project" value="TreeGrafter"/>
</dbReference>
<evidence type="ECO:0000256" key="7">
    <source>
        <dbReference type="ARBA" id="ARBA00022553"/>
    </source>
</evidence>
<dbReference type="InterPro" id="IPR050236">
    <property type="entry name" value="Ser_Thr_kinase_AGC"/>
</dbReference>
<dbReference type="OMA" id="AMGELRM"/>
<evidence type="ECO:0000256" key="9">
    <source>
        <dbReference type="ARBA" id="ARBA00022741"/>
    </source>
</evidence>
<dbReference type="FunFam" id="3.30.200.20:FF:000012">
    <property type="entry name" value="microtubule-associated serine/threonine-protein kinase 2 isoform X1"/>
    <property type="match status" value="1"/>
</dbReference>
<feature type="compositionally biased region" description="Polar residues" evidence="15">
    <location>
        <begin position="1918"/>
        <end position="1938"/>
    </location>
</feature>
<dbReference type="Proteomes" id="UP000017246">
    <property type="component" value="Unassembled WGS sequence"/>
</dbReference>
<dbReference type="CDD" id="cd05609">
    <property type="entry name" value="STKc_MAST"/>
    <property type="match status" value="1"/>
</dbReference>
<dbReference type="OrthoDB" id="10070999at2759"/>
<evidence type="ECO:0000256" key="2">
    <source>
        <dbReference type="ARBA" id="ARBA00004496"/>
    </source>
</evidence>
<feature type="region of interest" description="Disordered" evidence="15">
    <location>
        <begin position="1"/>
        <end position="23"/>
    </location>
</feature>
<feature type="region of interest" description="Disordered" evidence="15">
    <location>
        <begin position="985"/>
        <end position="1011"/>
    </location>
</feature>
<evidence type="ECO:0000256" key="5">
    <source>
        <dbReference type="ARBA" id="ARBA00022490"/>
    </source>
</evidence>
<dbReference type="SUPFAM" id="SSF56112">
    <property type="entry name" value="Protein kinase-like (PK-like)"/>
    <property type="match status" value="1"/>
</dbReference>
<evidence type="ECO:0000259" key="18">
    <source>
        <dbReference type="PROSITE" id="PS51285"/>
    </source>
</evidence>
<feature type="compositionally biased region" description="Polar residues" evidence="15">
    <location>
        <begin position="997"/>
        <end position="1009"/>
    </location>
</feature>
<feature type="compositionally biased region" description="Polar residues" evidence="15">
    <location>
        <begin position="1863"/>
        <end position="1872"/>
    </location>
</feature>
<dbReference type="SMART" id="SM00228">
    <property type="entry name" value="PDZ"/>
    <property type="match status" value="1"/>
</dbReference>
<dbReference type="SUPFAM" id="SSF140482">
    <property type="entry name" value="MAST3 pre-PK domain-like"/>
    <property type="match status" value="1"/>
</dbReference>
<evidence type="ECO:0000256" key="8">
    <source>
        <dbReference type="ARBA" id="ARBA00022679"/>
    </source>
</evidence>
<dbReference type="PANTHER" id="PTHR24356:SF414">
    <property type="entry name" value="NON-SPECIFIC SERINE_THREONINE PROTEIN KINASE"/>
    <property type="match status" value="1"/>
</dbReference>
<dbReference type="Pfam" id="PF00595">
    <property type="entry name" value="PDZ"/>
    <property type="match status" value="1"/>
</dbReference>
<dbReference type="Gene3D" id="1.20.1480.20">
    <property type="entry name" value="MAST3 pre-PK domain-like"/>
    <property type="match status" value="1"/>
</dbReference>
<keyword evidence="12" id="KW-0460">Magnesium</keyword>
<evidence type="ECO:0000256" key="3">
    <source>
        <dbReference type="ARBA" id="ARBA00009903"/>
    </source>
</evidence>
<dbReference type="SUPFAM" id="SSF50156">
    <property type="entry name" value="PDZ domain-like"/>
    <property type="match status" value="1"/>
</dbReference>
<comment type="similarity">
    <text evidence="3">Belongs to the protein kinase superfamily. AGC Ser/Thr protein kinase family.</text>
</comment>
<evidence type="ECO:0000256" key="10">
    <source>
        <dbReference type="ARBA" id="ARBA00022777"/>
    </source>
</evidence>
<comment type="catalytic activity">
    <reaction evidence="13">
        <text>L-threonyl-[protein] + ATP = O-phospho-L-threonyl-[protein] + ADP + H(+)</text>
        <dbReference type="Rhea" id="RHEA:46608"/>
        <dbReference type="Rhea" id="RHEA-COMP:11060"/>
        <dbReference type="Rhea" id="RHEA-COMP:11605"/>
        <dbReference type="ChEBI" id="CHEBI:15378"/>
        <dbReference type="ChEBI" id="CHEBI:30013"/>
        <dbReference type="ChEBI" id="CHEBI:30616"/>
        <dbReference type="ChEBI" id="CHEBI:61977"/>
        <dbReference type="ChEBI" id="CHEBI:456216"/>
        <dbReference type="EC" id="2.7.11.1"/>
    </reaction>
</comment>
<evidence type="ECO:0000256" key="12">
    <source>
        <dbReference type="ARBA" id="ARBA00022842"/>
    </source>
</evidence>
<evidence type="ECO:0000256" key="11">
    <source>
        <dbReference type="ARBA" id="ARBA00022840"/>
    </source>
</evidence>
<feature type="compositionally biased region" description="Polar residues" evidence="15">
    <location>
        <begin position="1970"/>
        <end position="1979"/>
    </location>
</feature>
<feature type="region of interest" description="Disordered" evidence="15">
    <location>
        <begin position="402"/>
        <end position="447"/>
    </location>
</feature>
<keyword evidence="5" id="KW-0963">Cytoplasm</keyword>
<keyword evidence="11" id="KW-0067">ATP-binding</keyword>
<feature type="region of interest" description="Disordered" evidence="15">
    <location>
        <begin position="719"/>
        <end position="773"/>
    </location>
</feature>
<dbReference type="Pfam" id="PF00069">
    <property type="entry name" value="Pkinase"/>
    <property type="match status" value="1"/>
</dbReference>
<feature type="compositionally biased region" description="Polar residues" evidence="15">
    <location>
        <begin position="597"/>
        <end position="614"/>
    </location>
</feature>
<dbReference type="eggNOG" id="KOG0606">
    <property type="taxonomic scope" value="Eukaryota"/>
</dbReference>
<dbReference type="Gene3D" id="3.30.200.20">
    <property type="entry name" value="Phosphorylase Kinase, domain 1"/>
    <property type="match status" value="1"/>
</dbReference>
<feature type="region of interest" description="Disordered" evidence="15">
    <location>
        <begin position="1824"/>
        <end position="1995"/>
    </location>
</feature>
<dbReference type="PANTHER" id="PTHR24356">
    <property type="entry name" value="SERINE/THREONINE-PROTEIN KINASE"/>
    <property type="match status" value="1"/>
</dbReference>
<evidence type="ECO:0000256" key="4">
    <source>
        <dbReference type="ARBA" id="ARBA00012513"/>
    </source>
</evidence>
<evidence type="ECO:0000256" key="6">
    <source>
        <dbReference type="ARBA" id="ARBA00022527"/>
    </source>
</evidence>
<reference evidence="19" key="2">
    <citation type="submission" date="2015-11" db="EMBL/GenBank/DDBJ databases">
        <authorList>
            <person name="Zhang Y."/>
            <person name="Guo Z."/>
        </authorList>
    </citation>
    <scope>NUCLEOTIDE SEQUENCE</scope>
</reference>
<keyword evidence="7" id="KW-0597">Phosphoprotein</keyword>
<feature type="domain" description="AGC-kinase C-terminal" evidence="18">
    <location>
        <begin position="1339"/>
        <end position="1397"/>
    </location>
</feature>
<dbReference type="FunFam" id="1.20.1480.20:FF:000001">
    <property type="entry name" value="microtubule-associated serine/threonine-protein kinase 4 isoform X1"/>
    <property type="match status" value="1"/>
</dbReference>
<dbReference type="GO" id="GO:0000287">
    <property type="term" value="F:magnesium ion binding"/>
    <property type="evidence" value="ECO:0007669"/>
    <property type="project" value="InterPro"/>
</dbReference>
<feature type="compositionally biased region" description="Polar residues" evidence="15">
    <location>
        <begin position="1628"/>
        <end position="1649"/>
    </location>
</feature>
<dbReference type="FunFam" id="1.10.510.10:FF:000012">
    <property type="entry name" value="microtubule-associated serine/threonine-protein kinase 2 isoform X1"/>
    <property type="match status" value="1"/>
</dbReference>
<dbReference type="Gene3D" id="2.30.42.10">
    <property type="match status" value="1"/>
</dbReference>
<dbReference type="InterPro" id="IPR000961">
    <property type="entry name" value="AGC-kinase_C"/>
</dbReference>
<evidence type="ECO:0000313" key="20">
    <source>
        <dbReference type="Proteomes" id="UP000017246"/>
    </source>
</evidence>
<keyword evidence="20" id="KW-1185">Reference proteome</keyword>
<dbReference type="Gene3D" id="1.10.510.10">
    <property type="entry name" value="Transferase(Phosphotransferase) domain 1"/>
    <property type="match status" value="1"/>
</dbReference>
<feature type="compositionally biased region" description="Acidic residues" evidence="15">
    <location>
        <begin position="985"/>
        <end position="994"/>
    </location>
</feature>
<feature type="region of interest" description="Disordered" evidence="15">
    <location>
        <begin position="597"/>
        <end position="621"/>
    </location>
</feature>
<feature type="compositionally biased region" description="Polar residues" evidence="15">
    <location>
        <begin position="2088"/>
        <end position="2100"/>
    </location>
</feature>
<comment type="catalytic activity">
    <reaction evidence="14">
        <text>L-seryl-[protein] + ATP = O-phospho-L-seryl-[protein] + ADP + H(+)</text>
        <dbReference type="Rhea" id="RHEA:17989"/>
        <dbReference type="Rhea" id="RHEA-COMP:9863"/>
        <dbReference type="Rhea" id="RHEA-COMP:11604"/>
        <dbReference type="ChEBI" id="CHEBI:15378"/>
        <dbReference type="ChEBI" id="CHEBI:29999"/>
        <dbReference type="ChEBI" id="CHEBI:30616"/>
        <dbReference type="ChEBI" id="CHEBI:83421"/>
        <dbReference type="ChEBI" id="CHEBI:456216"/>
        <dbReference type="EC" id="2.7.11.1"/>
    </reaction>
</comment>
<dbReference type="Pfam" id="PF08926">
    <property type="entry name" value="DUF1908"/>
    <property type="match status" value="2"/>
</dbReference>
<comment type="subcellular location">
    <subcellularLocation>
        <location evidence="2">Cytoplasm</location>
    </subcellularLocation>
</comment>
<feature type="region of interest" description="Disordered" evidence="15">
    <location>
        <begin position="147"/>
        <end position="191"/>
    </location>
</feature>
<feature type="compositionally biased region" description="Low complexity" evidence="15">
    <location>
        <begin position="2052"/>
        <end position="2062"/>
    </location>
</feature>
<feature type="region of interest" description="Disordered" evidence="15">
    <location>
        <begin position="1607"/>
        <end position="1679"/>
    </location>
</feature>
<evidence type="ECO:0000256" key="14">
    <source>
        <dbReference type="ARBA" id="ARBA00048679"/>
    </source>
</evidence>
<evidence type="ECO:0000256" key="1">
    <source>
        <dbReference type="ARBA" id="ARBA00001946"/>
    </source>
</evidence>
<dbReference type="GO" id="GO:0005737">
    <property type="term" value="C:cytoplasm"/>
    <property type="evidence" value="ECO:0007669"/>
    <property type="project" value="UniProtKB-SubCell"/>
</dbReference>
<dbReference type="InterPro" id="IPR037711">
    <property type="entry name" value="MAST"/>
</dbReference>
<dbReference type="SMART" id="SM00220">
    <property type="entry name" value="S_TKc"/>
    <property type="match status" value="1"/>
</dbReference>
<keyword evidence="9" id="KW-0547">Nucleotide-binding</keyword>
<dbReference type="InterPro" id="IPR036034">
    <property type="entry name" value="PDZ_sf"/>
</dbReference>
<keyword evidence="10" id="KW-0418">Kinase</keyword>
<evidence type="ECO:0000256" key="13">
    <source>
        <dbReference type="ARBA" id="ARBA00047899"/>
    </source>
</evidence>
<gene>
    <name evidence="19" type="ORF">EmuJ_000454700</name>
</gene>
<feature type="region of interest" description="Disordered" evidence="15">
    <location>
        <begin position="2052"/>
        <end position="2100"/>
    </location>
</feature>
<dbReference type="PROSITE" id="PS00108">
    <property type="entry name" value="PROTEIN_KINASE_ST"/>
    <property type="match status" value="1"/>
</dbReference>
<dbReference type="PROSITE" id="PS51285">
    <property type="entry name" value="AGC_KINASE_CTER"/>
    <property type="match status" value="1"/>
</dbReference>